<dbReference type="EMBL" id="UXUI01000483">
    <property type="protein sequence ID" value="VDD85247.1"/>
    <property type="molecule type" value="Genomic_DNA"/>
</dbReference>
<accession>A0A0N4UTH5</accession>
<name>A0A0N4UTH5_ENTVE</name>
<evidence type="ECO:0000313" key="4">
    <source>
        <dbReference type="WBParaSite" id="EVEC_0000058401-mRNA-1"/>
    </source>
</evidence>
<dbReference type="AlphaFoldDB" id="A0A0N4UTH5"/>
<evidence type="ECO:0000256" key="1">
    <source>
        <dbReference type="SAM" id="Phobius"/>
    </source>
</evidence>
<protein>
    <submittedName>
        <fullName evidence="4">SSD domain-containing protein</fullName>
    </submittedName>
</protein>
<feature type="transmembrane region" description="Helical" evidence="1">
    <location>
        <begin position="7"/>
        <end position="27"/>
    </location>
</feature>
<keyword evidence="1" id="KW-1133">Transmembrane helix</keyword>
<keyword evidence="3" id="KW-1185">Reference proteome</keyword>
<evidence type="ECO:0000313" key="3">
    <source>
        <dbReference type="Proteomes" id="UP000274131"/>
    </source>
</evidence>
<keyword evidence="1" id="KW-0812">Transmembrane</keyword>
<reference evidence="2 3" key="2">
    <citation type="submission" date="2018-10" db="EMBL/GenBank/DDBJ databases">
        <authorList>
            <consortium name="Pathogen Informatics"/>
        </authorList>
    </citation>
    <scope>NUCLEOTIDE SEQUENCE [LARGE SCALE GENOMIC DNA]</scope>
</reference>
<dbReference type="WBParaSite" id="EVEC_0000058401-mRNA-1">
    <property type="protein sequence ID" value="EVEC_0000058401-mRNA-1"/>
    <property type="gene ID" value="EVEC_0000058401"/>
</dbReference>
<keyword evidence="1" id="KW-0472">Membrane</keyword>
<gene>
    <name evidence="2" type="ORF">EVEC_LOCUS390</name>
</gene>
<feature type="transmembrane region" description="Helical" evidence="1">
    <location>
        <begin position="33"/>
        <end position="57"/>
    </location>
</feature>
<sequence>MIACGDSVFLGLGLGAASSVTITATVLTLQAGAFSLGIVAVPFSLTVLFAIWTYVYVEEKIQACIQKEDT</sequence>
<dbReference type="Proteomes" id="UP000274131">
    <property type="component" value="Unassembled WGS sequence"/>
</dbReference>
<dbReference type="OrthoDB" id="5862552at2759"/>
<reference evidence="4" key="1">
    <citation type="submission" date="2017-02" db="UniProtKB">
        <authorList>
            <consortium name="WormBaseParasite"/>
        </authorList>
    </citation>
    <scope>IDENTIFICATION</scope>
</reference>
<organism evidence="4">
    <name type="scientific">Enterobius vermicularis</name>
    <name type="common">Human pinworm</name>
    <dbReference type="NCBI Taxonomy" id="51028"/>
    <lineage>
        <taxon>Eukaryota</taxon>
        <taxon>Metazoa</taxon>
        <taxon>Ecdysozoa</taxon>
        <taxon>Nematoda</taxon>
        <taxon>Chromadorea</taxon>
        <taxon>Rhabditida</taxon>
        <taxon>Spirurina</taxon>
        <taxon>Oxyuridomorpha</taxon>
        <taxon>Oxyuroidea</taxon>
        <taxon>Oxyuridae</taxon>
        <taxon>Enterobius</taxon>
    </lineage>
</organism>
<proteinExistence type="predicted"/>
<evidence type="ECO:0000313" key="2">
    <source>
        <dbReference type="EMBL" id="VDD85247.1"/>
    </source>
</evidence>